<dbReference type="OrthoDB" id="1886721at2759"/>
<evidence type="ECO:0000256" key="2">
    <source>
        <dbReference type="SAM" id="Phobius"/>
    </source>
</evidence>
<accession>A0A8J5YRU5</accession>
<dbReference type="AlphaFoldDB" id="A0A8J5YRU5"/>
<dbReference type="PANTHER" id="PTHR34379:SF3">
    <property type="entry name" value="PROTEIN, PUTATIVE-RELATED"/>
    <property type="match status" value="1"/>
</dbReference>
<feature type="compositionally biased region" description="Polar residues" evidence="1">
    <location>
        <begin position="189"/>
        <end position="202"/>
    </location>
</feature>
<keyword evidence="2" id="KW-0812">Transmembrane</keyword>
<name>A0A8J5YRU5_9ROSI</name>
<sequence>MDDLPTLCMKPLIQTPSLLRIKPQAVAMRGACFNEPSGASQEERQPFFLHLLHVDVPPPPPLTSSSMAEPLNPNHQNHSWFLGCFGFPMNKKSHAKPIQKKTRSLWQMFRLSPTKSITKTLPVNNADKAKADHAKTKTKTSKPIKKKLPESTKSSSKPHTPSRQNSKANQRLASKNQIVRETTKETWAAQGSLSEPTRSRSLPESVVTKPKPKPKKTQTVLSHTVSLPVLEGSQRVGNNGIHAPPVNSKDLRLDNIELGMSVIVVTLVIMLVWGRLCAILCTSAWLYFCPRFRTRVKGNGSSSGGGGGGIESTQKLNDSYLNSKEYKKKVVLEGLLHRNNRITL</sequence>
<evidence type="ECO:0000313" key="3">
    <source>
        <dbReference type="EMBL" id="KAG8475354.1"/>
    </source>
</evidence>
<comment type="caution">
    <text evidence="3">The sequence shown here is derived from an EMBL/GenBank/DDBJ whole genome shotgun (WGS) entry which is preliminary data.</text>
</comment>
<feature type="transmembrane region" description="Helical" evidence="2">
    <location>
        <begin position="258"/>
        <end position="288"/>
    </location>
</feature>
<protein>
    <submittedName>
        <fullName evidence="3">Uncharacterized protein</fullName>
    </submittedName>
</protein>
<evidence type="ECO:0000313" key="4">
    <source>
        <dbReference type="Proteomes" id="UP000701853"/>
    </source>
</evidence>
<feature type="compositionally biased region" description="Basic residues" evidence="1">
    <location>
        <begin position="136"/>
        <end position="146"/>
    </location>
</feature>
<dbReference type="EMBL" id="JAHUZN010000012">
    <property type="protein sequence ID" value="KAG8475354.1"/>
    <property type="molecule type" value="Genomic_DNA"/>
</dbReference>
<dbReference type="Proteomes" id="UP000701853">
    <property type="component" value="Chromosome 12"/>
</dbReference>
<reference evidence="3 4" key="1">
    <citation type="journal article" date="2021" name="bioRxiv">
        <title>The Gossypium anomalum genome as a resource for cotton improvement and evolutionary analysis of hybrid incompatibility.</title>
        <authorList>
            <person name="Grover C.E."/>
            <person name="Yuan D."/>
            <person name="Arick M.A."/>
            <person name="Miller E.R."/>
            <person name="Hu G."/>
            <person name="Peterson D.G."/>
            <person name="Wendel J.F."/>
            <person name="Udall J.A."/>
        </authorList>
    </citation>
    <scope>NUCLEOTIDE SEQUENCE [LARGE SCALE GENOMIC DNA]</scope>
    <source>
        <strain evidence="3">JFW-Udall</strain>
        <tissue evidence="3">Leaf</tissue>
    </source>
</reference>
<gene>
    <name evidence="3" type="ORF">CXB51_032149</name>
</gene>
<keyword evidence="2" id="KW-0472">Membrane</keyword>
<organism evidence="3 4">
    <name type="scientific">Gossypium anomalum</name>
    <dbReference type="NCBI Taxonomy" id="47600"/>
    <lineage>
        <taxon>Eukaryota</taxon>
        <taxon>Viridiplantae</taxon>
        <taxon>Streptophyta</taxon>
        <taxon>Embryophyta</taxon>
        <taxon>Tracheophyta</taxon>
        <taxon>Spermatophyta</taxon>
        <taxon>Magnoliopsida</taxon>
        <taxon>eudicotyledons</taxon>
        <taxon>Gunneridae</taxon>
        <taxon>Pentapetalae</taxon>
        <taxon>rosids</taxon>
        <taxon>malvids</taxon>
        <taxon>Malvales</taxon>
        <taxon>Malvaceae</taxon>
        <taxon>Malvoideae</taxon>
        <taxon>Gossypium</taxon>
    </lineage>
</organism>
<dbReference type="PANTHER" id="PTHR34379">
    <property type="entry name" value="OS07G0553800 PROTEIN"/>
    <property type="match status" value="1"/>
</dbReference>
<evidence type="ECO:0000256" key="1">
    <source>
        <dbReference type="SAM" id="MobiDB-lite"/>
    </source>
</evidence>
<dbReference type="InterPro" id="IPR040411">
    <property type="entry name" value="At5g23160-like"/>
</dbReference>
<keyword evidence="2" id="KW-1133">Transmembrane helix</keyword>
<feature type="region of interest" description="Disordered" evidence="1">
    <location>
        <begin position="117"/>
        <end position="221"/>
    </location>
</feature>
<feature type="compositionally biased region" description="Polar residues" evidence="1">
    <location>
        <begin position="163"/>
        <end position="180"/>
    </location>
</feature>
<keyword evidence="4" id="KW-1185">Reference proteome</keyword>
<proteinExistence type="predicted"/>
<feature type="compositionally biased region" description="Low complexity" evidence="1">
    <location>
        <begin position="151"/>
        <end position="162"/>
    </location>
</feature>